<evidence type="ECO:0000256" key="1">
    <source>
        <dbReference type="SAM" id="MobiDB-lite"/>
    </source>
</evidence>
<dbReference type="EMBL" id="OZ034813">
    <property type="protein sequence ID" value="CAL1356234.1"/>
    <property type="molecule type" value="Genomic_DNA"/>
</dbReference>
<dbReference type="Proteomes" id="UP001497516">
    <property type="component" value="Chromosome 1"/>
</dbReference>
<evidence type="ECO:0000313" key="2">
    <source>
        <dbReference type="EMBL" id="CAL1356234.1"/>
    </source>
</evidence>
<gene>
    <name evidence="2" type="ORF">LTRI10_LOCUS3948</name>
</gene>
<organism evidence="2 3">
    <name type="scientific">Linum trigynum</name>
    <dbReference type="NCBI Taxonomy" id="586398"/>
    <lineage>
        <taxon>Eukaryota</taxon>
        <taxon>Viridiplantae</taxon>
        <taxon>Streptophyta</taxon>
        <taxon>Embryophyta</taxon>
        <taxon>Tracheophyta</taxon>
        <taxon>Spermatophyta</taxon>
        <taxon>Magnoliopsida</taxon>
        <taxon>eudicotyledons</taxon>
        <taxon>Gunneridae</taxon>
        <taxon>Pentapetalae</taxon>
        <taxon>rosids</taxon>
        <taxon>fabids</taxon>
        <taxon>Malpighiales</taxon>
        <taxon>Linaceae</taxon>
        <taxon>Linum</taxon>
    </lineage>
</organism>
<feature type="region of interest" description="Disordered" evidence="1">
    <location>
        <begin position="44"/>
        <end position="74"/>
    </location>
</feature>
<dbReference type="AlphaFoldDB" id="A0AAV2CJQ5"/>
<feature type="compositionally biased region" description="Basic and acidic residues" evidence="1">
    <location>
        <begin position="44"/>
        <end position="53"/>
    </location>
</feature>
<evidence type="ECO:0000313" key="3">
    <source>
        <dbReference type="Proteomes" id="UP001497516"/>
    </source>
</evidence>
<proteinExistence type="predicted"/>
<reference evidence="2 3" key="1">
    <citation type="submission" date="2024-04" db="EMBL/GenBank/DDBJ databases">
        <authorList>
            <person name="Fracassetti M."/>
        </authorList>
    </citation>
    <scope>NUCLEOTIDE SEQUENCE [LARGE SCALE GENOMIC DNA]</scope>
</reference>
<accession>A0AAV2CJQ5</accession>
<protein>
    <submittedName>
        <fullName evidence="2">Uncharacterized protein</fullName>
    </submittedName>
</protein>
<keyword evidence="3" id="KW-1185">Reference proteome</keyword>
<name>A0AAV2CJQ5_9ROSI</name>
<sequence length="113" mass="13067">MLTTLRRSPCGNYVDVVPCRKTQTLRAKLLQRGGNDARAVRHEQQLIGRDSRPDQVNPQPGIARSRPRNTIRRGPDQERLFTNREIKKKVGEKERRPAGRWVKIPDQVFARSD</sequence>